<reference evidence="1" key="1">
    <citation type="journal article" date="2020" name="Stud. Mycol.">
        <title>101 Dothideomycetes genomes: a test case for predicting lifestyles and emergence of pathogens.</title>
        <authorList>
            <person name="Haridas S."/>
            <person name="Albert R."/>
            <person name="Binder M."/>
            <person name="Bloem J."/>
            <person name="Labutti K."/>
            <person name="Salamov A."/>
            <person name="Andreopoulos B."/>
            <person name="Baker S."/>
            <person name="Barry K."/>
            <person name="Bills G."/>
            <person name="Bluhm B."/>
            <person name="Cannon C."/>
            <person name="Castanera R."/>
            <person name="Culley D."/>
            <person name="Daum C."/>
            <person name="Ezra D."/>
            <person name="Gonzalez J."/>
            <person name="Henrissat B."/>
            <person name="Kuo A."/>
            <person name="Liang C."/>
            <person name="Lipzen A."/>
            <person name="Lutzoni F."/>
            <person name="Magnuson J."/>
            <person name="Mondo S."/>
            <person name="Nolan M."/>
            <person name="Ohm R."/>
            <person name="Pangilinan J."/>
            <person name="Park H.-J."/>
            <person name="Ramirez L."/>
            <person name="Alfaro M."/>
            <person name="Sun H."/>
            <person name="Tritt A."/>
            <person name="Yoshinaga Y."/>
            <person name="Zwiers L.-H."/>
            <person name="Turgeon B."/>
            <person name="Goodwin S."/>
            <person name="Spatafora J."/>
            <person name="Crous P."/>
            <person name="Grigoriev I."/>
        </authorList>
    </citation>
    <scope>NUCLEOTIDE SEQUENCE</scope>
    <source>
        <strain evidence="1">CBS 119925</strain>
    </source>
</reference>
<gene>
    <name evidence="1" type="ORF">M011DRAFT_490243</name>
</gene>
<proteinExistence type="predicted"/>
<sequence>MAANFHTPMIRSHGAMPRKVRNLALFEEIRKACSLTPLSSTVDTKSEPSTPQLAFSNPFARLPVEVCNKIFEDLVPTVYNSPEALNLRLVSKFMTAIFDYAIVLDSREYVKNLMNSFRQYQPLLRNPEVDQRQIETFRDTQELHLCYFMLVSEAESPQPIYTLLRSIPPHIRHLTISHPGRMYQNCEGKDICNLLGALFLYWLMMLQDDSICGRERRPLSITFLGCNEDLEISRRQVRMIPPVPEEKDVILDRRQICISNRERATDFVYIMAATRLYKTPRKWIQGLLQYNAEVLRFKATQMARSAWLMDIEV</sequence>
<organism evidence="1 2">
    <name type="scientific">Sporormia fimetaria CBS 119925</name>
    <dbReference type="NCBI Taxonomy" id="1340428"/>
    <lineage>
        <taxon>Eukaryota</taxon>
        <taxon>Fungi</taxon>
        <taxon>Dikarya</taxon>
        <taxon>Ascomycota</taxon>
        <taxon>Pezizomycotina</taxon>
        <taxon>Dothideomycetes</taxon>
        <taxon>Pleosporomycetidae</taxon>
        <taxon>Pleosporales</taxon>
        <taxon>Sporormiaceae</taxon>
        <taxon>Sporormia</taxon>
    </lineage>
</organism>
<keyword evidence="2" id="KW-1185">Reference proteome</keyword>
<accession>A0A6A6UXE9</accession>
<dbReference type="Proteomes" id="UP000799440">
    <property type="component" value="Unassembled WGS sequence"/>
</dbReference>
<name>A0A6A6UXE9_9PLEO</name>
<evidence type="ECO:0000313" key="1">
    <source>
        <dbReference type="EMBL" id="KAF2742835.1"/>
    </source>
</evidence>
<evidence type="ECO:0000313" key="2">
    <source>
        <dbReference type="Proteomes" id="UP000799440"/>
    </source>
</evidence>
<protein>
    <submittedName>
        <fullName evidence="1">Uncharacterized protein</fullName>
    </submittedName>
</protein>
<dbReference type="AlphaFoldDB" id="A0A6A6UXE9"/>
<dbReference type="EMBL" id="MU006603">
    <property type="protein sequence ID" value="KAF2742835.1"/>
    <property type="molecule type" value="Genomic_DNA"/>
</dbReference>